<comment type="subcellular location">
    <subcellularLocation>
        <location evidence="10">Cell inner membrane</location>
        <topology evidence="10">Multi-pass membrane protein</topology>
    </subcellularLocation>
    <subcellularLocation>
        <location evidence="1 9">Cell membrane</location>
        <topology evidence="1 9">Multi-pass membrane protein</topology>
    </subcellularLocation>
</comment>
<dbReference type="Proteomes" id="UP000693972">
    <property type="component" value="Unassembled WGS sequence"/>
</dbReference>
<dbReference type="RefSeq" id="WP_257893201.1">
    <property type="nucleotide sequence ID" value="NZ_JAIMBW010000001.1"/>
</dbReference>
<dbReference type="SUPFAM" id="SSF161098">
    <property type="entry name" value="MetI-like"/>
    <property type="match status" value="1"/>
</dbReference>
<dbReference type="GO" id="GO:0005886">
    <property type="term" value="C:plasma membrane"/>
    <property type="evidence" value="ECO:0007669"/>
    <property type="project" value="UniProtKB-SubCell"/>
</dbReference>
<evidence type="ECO:0000256" key="4">
    <source>
        <dbReference type="ARBA" id="ARBA00022448"/>
    </source>
</evidence>
<dbReference type="Gene3D" id="1.10.3720.10">
    <property type="entry name" value="MetI-like"/>
    <property type="match status" value="1"/>
</dbReference>
<keyword evidence="4 9" id="KW-0813">Transport</keyword>
<evidence type="ECO:0000256" key="6">
    <source>
        <dbReference type="ARBA" id="ARBA00022692"/>
    </source>
</evidence>
<keyword evidence="6 9" id="KW-0812">Transmembrane</keyword>
<feature type="transmembrane region" description="Helical" evidence="9">
    <location>
        <begin position="117"/>
        <end position="139"/>
    </location>
</feature>
<feature type="transmembrane region" description="Helical" evidence="9">
    <location>
        <begin position="253"/>
        <end position="274"/>
    </location>
</feature>
<evidence type="ECO:0000256" key="9">
    <source>
        <dbReference type="RuleBase" id="RU363032"/>
    </source>
</evidence>
<evidence type="ECO:0000256" key="2">
    <source>
        <dbReference type="ARBA" id="ARBA00011557"/>
    </source>
</evidence>
<accession>A0A975YEE9</accession>
<feature type="transmembrane region" description="Helical" evidence="9">
    <location>
        <begin position="24"/>
        <end position="41"/>
    </location>
</feature>
<dbReference type="CDD" id="cd06261">
    <property type="entry name" value="TM_PBP2"/>
    <property type="match status" value="1"/>
</dbReference>
<dbReference type="PANTHER" id="PTHR43744:SF8">
    <property type="entry name" value="SN-GLYCEROL-3-PHOSPHATE TRANSPORT SYSTEM PERMEASE PROTEIN UGPE"/>
    <property type="match status" value="1"/>
</dbReference>
<comment type="subunit">
    <text evidence="2 10">The complex is composed of two ATP-binding proteins (UgpC), two transmembrane proteins (UgpA and UgpE) and a solute-binding protein (UgpB).</text>
</comment>
<feature type="transmembrane region" description="Helical" evidence="9">
    <location>
        <begin position="145"/>
        <end position="167"/>
    </location>
</feature>
<feature type="transmembrane region" description="Helical" evidence="9">
    <location>
        <begin position="81"/>
        <end position="105"/>
    </location>
</feature>
<keyword evidence="8 9" id="KW-0472">Membrane</keyword>
<evidence type="ECO:0000256" key="10">
    <source>
        <dbReference type="RuleBase" id="RU363056"/>
    </source>
</evidence>
<dbReference type="InterPro" id="IPR035906">
    <property type="entry name" value="MetI-like_sf"/>
</dbReference>
<dbReference type="InterPro" id="IPR000515">
    <property type="entry name" value="MetI-like"/>
</dbReference>
<dbReference type="EMBL" id="JAIMBW010000001">
    <property type="protein sequence ID" value="MBY4893526.1"/>
    <property type="molecule type" value="Genomic_DNA"/>
</dbReference>
<dbReference type="Pfam" id="PF00528">
    <property type="entry name" value="BPD_transp_1"/>
    <property type="match status" value="1"/>
</dbReference>
<gene>
    <name evidence="10" type="primary">ugpE</name>
    <name evidence="12" type="ORF">KUL25_12210</name>
</gene>
<evidence type="ECO:0000313" key="13">
    <source>
        <dbReference type="Proteomes" id="UP000693972"/>
    </source>
</evidence>
<comment type="function">
    <text evidence="10">Part of the ABC transporter complex UgpBAEC involved in sn-glycerol-3-phosphate (G3P) import. Probably responsible for the translocation of the substrate across the membrane.</text>
</comment>
<sequence>MATIESAAGVVVTPSERGGMRAPLRVLFLGFLALVVLYPLWEIARISFLNPVEVNAADARFWPPTFRAYVEAWTGVSFPRYFINSVVVTLAVTLGSTVTAILAAYAFARAEFRGRDLLFLAVIGTLMIPNHITLIPNYLTFARFNLLNTFVCLIVPFLASGFSVFFLRQHMLTIPRALDESARMDGASTGMILRTIIVPLSWPAIAVVALFAFMGQWNEFIWPLLATTSDDMRTIQIGLRYLLRDQEGALPDWPLVMAGTMITLVPLLIAYAVAERHLIRGITMGSFR</sequence>
<reference evidence="12 13" key="1">
    <citation type="submission" date="2021-07" db="EMBL/GenBank/DDBJ databases">
        <title>Karlodiniumbacter phycospheric gen. nov., sp. nov., a phycosphere bacterium isolated from karlodinium veneficum.</title>
        <authorList>
            <person name="Peng Y."/>
            <person name="Jiang L."/>
            <person name="Lee J."/>
        </authorList>
    </citation>
    <scope>NUCLEOTIDE SEQUENCE</scope>
    <source>
        <strain evidence="12 13">N5</strain>
    </source>
</reference>
<dbReference type="PANTHER" id="PTHR43744">
    <property type="entry name" value="ABC TRANSPORTER PERMEASE PROTEIN MG189-RELATED-RELATED"/>
    <property type="match status" value="1"/>
</dbReference>
<keyword evidence="7 9" id="KW-1133">Transmembrane helix</keyword>
<comment type="similarity">
    <text evidence="9">Belongs to the binding-protein-dependent transport system permease family.</text>
</comment>
<dbReference type="GO" id="GO:0055085">
    <property type="term" value="P:transmembrane transport"/>
    <property type="evidence" value="ECO:0007669"/>
    <property type="project" value="InterPro"/>
</dbReference>
<feature type="transmembrane region" description="Helical" evidence="9">
    <location>
        <begin position="191"/>
        <end position="214"/>
    </location>
</feature>
<dbReference type="PROSITE" id="PS50928">
    <property type="entry name" value="ABC_TM1"/>
    <property type="match status" value="1"/>
</dbReference>
<evidence type="ECO:0000256" key="3">
    <source>
        <dbReference type="ARBA" id="ARBA00020515"/>
    </source>
</evidence>
<evidence type="ECO:0000256" key="5">
    <source>
        <dbReference type="ARBA" id="ARBA00022475"/>
    </source>
</evidence>
<protein>
    <recommendedName>
        <fullName evidence="3 10">sn-glycerol-3-phosphate transport system permease protein UgpE</fullName>
    </recommendedName>
</protein>
<evidence type="ECO:0000256" key="7">
    <source>
        <dbReference type="ARBA" id="ARBA00022989"/>
    </source>
</evidence>
<keyword evidence="13" id="KW-1185">Reference proteome</keyword>
<organism evidence="12">
    <name type="scientific">Gymnodinialimonas phycosphaerae</name>
    <dbReference type="NCBI Taxonomy" id="2841589"/>
    <lineage>
        <taxon>Bacteria</taxon>
        <taxon>Pseudomonadati</taxon>
        <taxon>Pseudomonadota</taxon>
        <taxon>Alphaproteobacteria</taxon>
        <taxon>Rhodobacterales</taxon>
        <taxon>Paracoccaceae</taxon>
        <taxon>Gymnodinialimonas</taxon>
    </lineage>
</organism>
<proteinExistence type="inferred from homology"/>
<keyword evidence="10" id="KW-0997">Cell inner membrane</keyword>
<feature type="domain" description="ABC transmembrane type-1" evidence="11">
    <location>
        <begin position="82"/>
        <end position="274"/>
    </location>
</feature>
<evidence type="ECO:0000256" key="8">
    <source>
        <dbReference type="ARBA" id="ARBA00023136"/>
    </source>
</evidence>
<evidence type="ECO:0000313" key="12">
    <source>
        <dbReference type="EMBL" id="QXL86241.1"/>
    </source>
</evidence>
<dbReference type="AlphaFoldDB" id="A0A975YEE9"/>
<evidence type="ECO:0000256" key="1">
    <source>
        <dbReference type="ARBA" id="ARBA00004651"/>
    </source>
</evidence>
<keyword evidence="5 10" id="KW-1003">Cell membrane</keyword>
<dbReference type="EMBL" id="CP078073">
    <property type="protein sequence ID" value="QXL86241.1"/>
    <property type="molecule type" value="Genomic_DNA"/>
</dbReference>
<evidence type="ECO:0000259" key="11">
    <source>
        <dbReference type="PROSITE" id="PS50928"/>
    </source>
</evidence>
<name>A0A975YEE9_9RHOB</name>